<gene>
    <name evidence="1" type="ORF">GRI62_06600</name>
</gene>
<organism evidence="1 2">
    <name type="scientific">Aurantiacibacter arachoides</name>
    <dbReference type="NCBI Taxonomy" id="1850444"/>
    <lineage>
        <taxon>Bacteria</taxon>
        <taxon>Pseudomonadati</taxon>
        <taxon>Pseudomonadota</taxon>
        <taxon>Alphaproteobacteria</taxon>
        <taxon>Sphingomonadales</taxon>
        <taxon>Erythrobacteraceae</taxon>
        <taxon>Aurantiacibacter</taxon>
    </lineage>
</organism>
<protein>
    <submittedName>
        <fullName evidence="1">Uncharacterized protein</fullName>
    </submittedName>
</protein>
<reference evidence="1 2" key="1">
    <citation type="submission" date="2019-12" db="EMBL/GenBank/DDBJ databases">
        <title>Genomic-based taxomic classification of the family Erythrobacteraceae.</title>
        <authorList>
            <person name="Xu L."/>
        </authorList>
    </citation>
    <scope>NUCLEOTIDE SEQUENCE [LARGE SCALE GENOMIC DNA]</scope>
    <source>
        <strain evidence="1 2">RC4-10-4</strain>
    </source>
</reference>
<dbReference type="Proteomes" id="UP000460626">
    <property type="component" value="Unassembled WGS sequence"/>
</dbReference>
<proteinExistence type="predicted"/>
<name>A0A845A2A0_9SPHN</name>
<comment type="caution">
    <text evidence="1">The sequence shown here is derived from an EMBL/GenBank/DDBJ whole genome shotgun (WGS) entry which is preliminary data.</text>
</comment>
<keyword evidence="2" id="KW-1185">Reference proteome</keyword>
<dbReference type="EMBL" id="WTYH01000001">
    <property type="protein sequence ID" value="MXO93276.1"/>
    <property type="molecule type" value="Genomic_DNA"/>
</dbReference>
<sequence length="101" mass="11438">MAKMLRAFHEDRAMRDAAKSLVTNDWRNITGSYAQRGLGERLKDRLSEGASDLADDTSEFAQENPGVIETGFALTLAAAVGWLFREEIAESLQELWDRDWF</sequence>
<evidence type="ECO:0000313" key="2">
    <source>
        <dbReference type="Proteomes" id="UP000460626"/>
    </source>
</evidence>
<evidence type="ECO:0000313" key="1">
    <source>
        <dbReference type="EMBL" id="MXO93276.1"/>
    </source>
</evidence>
<dbReference type="AlphaFoldDB" id="A0A845A2A0"/>
<accession>A0A845A2A0</accession>